<evidence type="ECO:0000313" key="1">
    <source>
        <dbReference type="EMBL" id="NOU93316.1"/>
    </source>
</evidence>
<dbReference type="EMBL" id="WHOD01000045">
    <property type="protein sequence ID" value="NOU93316.1"/>
    <property type="molecule type" value="Genomic_DNA"/>
</dbReference>
<evidence type="ECO:0000313" key="2">
    <source>
        <dbReference type="Proteomes" id="UP000641588"/>
    </source>
</evidence>
<gene>
    <name evidence="1" type="ORF">GC093_08810</name>
</gene>
<protein>
    <recommendedName>
        <fullName evidence="3">Histidine phosphatase family protein</fullName>
    </recommendedName>
</protein>
<sequence length="71" mass="8480">MTHYYLVRHGEPDWDLKDKRQLSSQRRDFVPLTERGIEQAERLLSQEDELQTCELILSSDKFGRCCLLRIL</sequence>
<comment type="caution">
    <text evidence="1">The sequence shown here is derived from an EMBL/GenBank/DDBJ whole genome shotgun (WGS) entry which is preliminary data.</text>
</comment>
<name>A0A972GZ99_9BACL</name>
<dbReference type="Gene3D" id="3.40.50.1240">
    <property type="entry name" value="Phosphoglycerate mutase-like"/>
    <property type="match status" value="1"/>
</dbReference>
<dbReference type="Pfam" id="PF00300">
    <property type="entry name" value="His_Phos_1"/>
    <property type="match status" value="1"/>
</dbReference>
<reference evidence="1" key="1">
    <citation type="submission" date="2019-10" db="EMBL/GenBank/DDBJ databases">
        <title>Description of Paenibacillus glebae sp. nov.</title>
        <authorList>
            <person name="Carlier A."/>
            <person name="Qi S."/>
        </authorList>
    </citation>
    <scope>NUCLEOTIDE SEQUENCE</scope>
    <source>
        <strain evidence="1">LMG 31456</strain>
    </source>
</reference>
<dbReference type="AlphaFoldDB" id="A0A972GZ99"/>
<dbReference type="RefSeq" id="WP_171651515.1">
    <property type="nucleotide sequence ID" value="NZ_WHOD01000045.1"/>
</dbReference>
<dbReference type="SUPFAM" id="SSF53254">
    <property type="entry name" value="Phosphoglycerate mutase-like"/>
    <property type="match status" value="1"/>
</dbReference>
<dbReference type="InterPro" id="IPR029033">
    <property type="entry name" value="His_PPase_superfam"/>
</dbReference>
<dbReference type="Proteomes" id="UP000641588">
    <property type="component" value="Unassembled WGS sequence"/>
</dbReference>
<proteinExistence type="predicted"/>
<accession>A0A972GZ99</accession>
<dbReference type="InterPro" id="IPR013078">
    <property type="entry name" value="His_Pase_superF_clade-1"/>
</dbReference>
<keyword evidence="2" id="KW-1185">Reference proteome</keyword>
<evidence type="ECO:0008006" key="3">
    <source>
        <dbReference type="Google" id="ProtNLM"/>
    </source>
</evidence>
<dbReference type="CDD" id="cd07067">
    <property type="entry name" value="HP_PGM_like"/>
    <property type="match status" value="1"/>
</dbReference>
<organism evidence="1 2">
    <name type="scientific">Paenibacillus foliorum</name>
    <dbReference type="NCBI Taxonomy" id="2654974"/>
    <lineage>
        <taxon>Bacteria</taxon>
        <taxon>Bacillati</taxon>
        <taxon>Bacillota</taxon>
        <taxon>Bacilli</taxon>
        <taxon>Bacillales</taxon>
        <taxon>Paenibacillaceae</taxon>
        <taxon>Paenibacillus</taxon>
    </lineage>
</organism>